<dbReference type="PhylomeDB" id="E9ASZ5"/>
<dbReference type="OrthoDB" id="10253954at2759"/>
<name>E9ASZ5_LEIMU</name>
<dbReference type="InterPro" id="IPR003595">
    <property type="entry name" value="Tyr_Pase_cat"/>
</dbReference>
<dbReference type="InterPro" id="IPR050348">
    <property type="entry name" value="Protein-Tyr_Phosphatase"/>
</dbReference>
<dbReference type="Pfam" id="PF00102">
    <property type="entry name" value="Y_phosphatase"/>
    <property type="match status" value="1"/>
</dbReference>
<dbReference type="VEuPathDB" id="TriTrypDB:LmxM.36.2180"/>
<feature type="region of interest" description="Disordered" evidence="1">
    <location>
        <begin position="1"/>
        <end position="50"/>
    </location>
</feature>
<dbReference type="Gene3D" id="3.90.190.10">
    <property type="entry name" value="Protein tyrosine phosphatase superfamily"/>
    <property type="match status" value="1"/>
</dbReference>
<feature type="compositionally biased region" description="Low complexity" evidence="1">
    <location>
        <begin position="8"/>
        <end position="38"/>
    </location>
</feature>
<dbReference type="SMART" id="SM00194">
    <property type="entry name" value="PTPc"/>
    <property type="match status" value="1"/>
</dbReference>
<dbReference type="EMBL" id="FR799573">
    <property type="protein sequence ID" value="CBZ26069.1"/>
    <property type="molecule type" value="Genomic_DNA"/>
</dbReference>
<dbReference type="Proteomes" id="UP000007259">
    <property type="component" value="Chromosome 20"/>
</dbReference>
<gene>
    <name evidence="4" type="ORF">LMXM_36_2180</name>
</gene>
<dbReference type="GO" id="GO:0004725">
    <property type="term" value="F:protein tyrosine phosphatase activity"/>
    <property type="evidence" value="ECO:0007669"/>
    <property type="project" value="InterPro"/>
</dbReference>
<protein>
    <submittedName>
        <fullName evidence="4">Protein-tyrosine phosphatase 1-like protein</fullName>
    </submittedName>
</protein>
<proteinExistence type="predicted"/>
<dbReference type="RefSeq" id="XP_003874569.1">
    <property type="nucleotide sequence ID" value="XM_003874520.1"/>
</dbReference>
<evidence type="ECO:0000256" key="1">
    <source>
        <dbReference type="SAM" id="MobiDB-lite"/>
    </source>
</evidence>
<dbReference type="KEGG" id="lmi:LMXM_36_2180"/>
<organism evidence="4 5">
    <name type="scientific">Leishmania mexicana (strain MHOM/GT/2001/U1103)</name>
    <dbReference type="NCBI Taxonomy" id="929439"/>
    <lineage>
        <taxon>Eukaryota</taxon>
        <taxon>Discoba</taxon>
        <taxon>Euglenozoa</taxon>
        <taxon>Kinetoplastea</taxon>
        <taxon>Metakinetoplastina</taxon>
        <taxon>Trypanosomatida</taxon>
        <taxon>Trypanosomatidae</taxon>
        <taxon>Leishmaniinae</taxon>
        <taxon>Leishmania</taxon>
    </lineage>
</organism>
<feature type="compositionally biased region" description="Low complexity" evidence="1">
    <location>
        <begin position="394"/>
        <end position="410"/>
    </location>
</feature>
<feature type="compositionally biased region" description="Polar residues" evidence="1">
    <location>
        <begin position="39"/>
        <end position="49"/>
    </location>
</feature>
<reference evidence="4 5" key="1">
    <citation type="journal article" date="2011" name="Genome Res.">
        <title>Chromosome and gene copy number variation allow major structural change between species and strains of Leishmania.</title>
        <authorList>
            <person name="Rogers M.B."/>
            <person name="Hilley J.D."/>
            <person name="Dickens N.J."/>
            <person name="Wilkes J."/>
            <person name="Bates P.A."/>
            <person name="Depledge D.P."/>
            <person name="Harris D."/>
            <person name="Her Y."/>
            <person name="Herzyk P."/>
            <person name="Imamura H."/>
            <person name="Otto T.D."/>
            <person name="Sanders M."/>
            <person name="Seeger K."/>
            <person name="Dujardin J.C."/>
            <person name="Berriman M."/>
            <person name="Smith D.F."/>
            <person name="Hertz-Fowler C."/>
            <person name="Mottram J.C."/>
        </authorList>
    </citation>
    <scope>NUCLEOTIDE SEQUENCE [LARGE SCALE GENOMIC DNA]</scope>
    <source>
        <strain evidence="4 5">MHOM/GT/2001/U1103</strain>
    </source>
</reference>
<dbReference type="PRINTS" id="PR00700">
    <property type="entry name" value="PRTYPHPHTASE"/>
</dbReference>
<dbReference type="OMA" id="YVGWPDR"/>
<dbReference type="CDD" id="cd00047">
    <property type="entry name" value="PTPc"/>
    <property type="match status" value="1"/>
</dbReference>
<dbReference type="InterPro" id="IPR000387">
    <property type="entry name" value="Tyr_Pase_dom"/>
</dbReference>
<feature type="domain" description="Tyrosine-protein phosphatase" evidence="2">
    <location>
        <begin position="104"/>
        <end position="484"/>
    </location>
</feature>
<dbReference type="PANTHER" id="PTHR19134">
    <property type="entry name" value="RECEPTOR-TYPE TYROSINE-PROTEIN PHOSPHATASE"/>
    <property type="match status" value="1"/>
</dbReference>
<dbReference type="InterPro" id="IPR000242">
    <property type="entry name" value="PTP_cat"/>
</dbReference>
<evidence type="ECO:0000259" key="2">
    <source>
        <dbReference type="PROSITE" id="PS50055"/>
    </source>
</evidence>
<dbReference type="GeneID" id="13448023"/>
<sequence length="523" mass="56896">MSHDVSRVSRPSLRPNSSSRSSSEPPNASLLSAAASAAVTTPPSDTQASGVDVAGSAEYTCGNHQLDGSTSTVGSLIDASCSKRERNPEFNMYQLPIEEQFNLIEEEFAAIEASTMNPRLYNFTTSNANPTKNRYINVLANEETIFPPTRLASVPPTTGGSRLSTSGSPSSMASATTPMKSLAFRAQKVWGAAGKRLLGTRRGGTLPRDSEGNEKFTTGCVTEKSPQWYINANLVDTSVEPVFVASQAPVQECIDDFLAVIYSCEVTLVLMLTEVEEAGFVKADRYWPEDSAPADRIESFGSMCVYKDEQDPYTYDATHELVRRPFYIRPSPGSQARAHKIVMYQYVGWPDRGVPDSTESFEELLKIIQDYVVAPPTPNMPPAGPKSAAYSPIATSSGGDGSTSNTGSDAGAGKLTPPVFVHCSAGIGRTGTLIGAYTAVKLTEAGLLTNTSIRRIVTDMRKARFGMVQRVEQYMFLYMIVLQHMGVDARKFSARMQPRADMYNMRWMEARQKALLGARAAKR</sequence>
<dbReference type="PROSITE" id="PS50056">
    <property type="entry name" value="TYR_PHOSPHATASE_2"/>
    <property type="match status" value="1"/>
</dbReference>
<feature type="region of interest" description="Disordered" evidence="1">
    <location>
        <begin position="149"/>
        <end position="174"/>
    </location>
</feature>
<dbReference type="SMART" id="SM00404">
    <property type="entry name" value="PTPc_motif"/>
    <property type="match status" value="1"/>
</dbReference>
<dbReference type="PANTHER" id="PTHR19134:SF449">
    <property type="entry name" value="TYROSINE-PROTEIN PHOSPHATASE 1"/>
    <property type="match status" value="1"/>
</dbReference>
<feature type="domain" description="Tyrosine specific protein phosphatases" evidence="3">
    <location>
        <begin position="417"/>
        <end position="475"/>
    </location>
</feature>
<dbReference type="SUPFAM" id="SSF52799">
    <property type="entry name" value="(Phosphotyrosine protein) phosphatases II"/>
    <property type="match status" value="1"/>
</dbReference>
<evidence type="ECO:0000259" key="3">
    <source>
        <dbReference type="PROSITE" id="PS50056"/>
    </source>
</evidence>
<evidence type="ECO:0000313" key="4">
    <source>
        <dbReference type="EMBL" id="CBZ26069.1"/>
    </source>
</evidence>
<feature type="compositionally biased region" description="Low complexity" evidence="1">
    <location>
        <begin position="155"/>
        <end position="174"/>
    </location>
</feature>
<keyword evidence="5" id="KW-1185">Reference proteome</keyword>
<dbReference type="AlphaFoldDB" id="E9ASZ5"/>
<feature type="region of interest" description="Disordered" evidence="1">
    <location>
        <begin position="376"/>
        <end position="410"/>
    </location>
</feature>
<dbReference type="PROSITE" id="PS50055">
    <property type="entry name" value="TYR_PHOSPHATASE_PTP"/>
    <property type="match status" value="1"/>
</dbReference>
<dbReference type="InterPro" id="IPR016130">
    <property type="entry name" value="Tyr_Pase_AS"/>
</dbReference>
<dbReference type="PROSITE" id="PS00383">
    <property type="entry name" value="TYR_PHOSPHATASE_1"/>
    <property type="match status" value="1"/>
</dbReference>
<evidence type="ECO:0000313" key="5">
    <source>
        <dbReference type="Proteomes" id="UP000007259"/>
    </source>
</evidence>
<accession>E9ASZ5</accession>
<dbReference type="InterPro" id="IPR029021">
    <property type="entry name" value="Prot-tyrosine_phosphatase-like"/>
</dbReference>